<gene>
    <name evidence="2" type="ORF">NJQ99_13900</name>
</gene>
<dbReference type="CDD" id="cd04301">
    <property type="entry name" value="NAT_SF"/>
    <property type="match status" value="1"/>
</dbReference>
<proteinExistence type="predicted"/>
<accession>A0A9J6PI77</accession>
<dbReference type="Gene3D" id="3.40.630.30">
    <property type="match status" value="1"/>
</dbReference>
<dbReference type="EMBL" id="JAMZFT010000003">
    <property type="protein sequence ID" value="MCP1337512.1"/>
    <property type="molecule type" value="Genomic_DNA"/>
</dbReference>
<dbReference type="InterPro" id="IPR000182">
    <property type="entry name" value="GNAT_dom"/>
</dbReference>
<organism evidence="2 3">
    <name type="scientific">Futiania mangrovi</name>
    <dbReference type="NCBI Taxonomy" id="2959716"/>
    <lineage>
        <taxon>Bacteria</taxon>
        <taxon>Pseudomonadati</taxon>
        <taxon>Pseudomonadota</taxon>
        <taxon>Alphaproteobacteria</taxon>
        <taxon>Futianiales</taxon>
        <taxon>Futianiaceae</taxon>
        <taxon>Futiania</taxon>
    </lineage>
</organism>
<dbReference type="AlphaFoldDB" id="A0A9J6PI77"/>
<dbReference type="GO" id="GO:0016747">
    <property type="term" value="F:acyltransferase activity, transferring groups other than amino-acyl groups"/>
    <property type="evidence" value="ECO:0007669"/>
    <property type="project" value="InterPro"/>
</dbReference>
<dbReference type="Pfam" id="PF00583">
    <property type="entry name" value="Acetyltransf_1"/>
    <property type="match status" value="1"/>
</dbReference>
<keyword evidence="3" id="KW-1185">Reference proteome</keyword>
<dbReference type="PROSITE" id="PS51186">
    <property type="entry name" value="GNAT"/>
    <property type="match status" value="1"/>
</dbReference>
<name>A0A9J6PI77_9PROT</name>
<evidence type="ECO:0000259" key="1">
    <source>
        <dbReference type="PROSITE" id="PS51186"/>
    </source>
</evidence>
<dbReference type="RefSeq" id="WP_269333477.1">
    <property type="nucleotide sequence ID" value="NZ_JAMZFT010000003.1"/>
</dbReference>
<dbReference type="Proteomes" id="UP001055804">
    <property type="component" value="Unassembled WGS sequence"/>
</dbReference>
<comment type="caution">
    <text evidence="2">The sequence shown here is derived from an EMBL/GenBank/DDBJ whole genome shotgun (WGS) entry which is preliminary data.</text>
</comment>
<dbReference type="SUPFAM" id="SSF55729">
    <property type="entry name" value="Acyl-CoA N-acyltransferases (Nat)"/>
    <property type="match status" value="1"/>
</dbReference>
<reference evidence="2" key="1">
    <citation type="submission" date="2022-06" db="EMBL/GenBank/DDBJ databases">
        <title>Isolation and Genomics of Futiania mangrovii gen. nov., sp. nov., a Rare and Metabolically-versatile member in the Class Alphaproteobacteria.</title>
        <authorList>
            <person name="Liu L."/>
            <person name="Huang W.-C."/>
            <person name="Pan J."/>
            <person name="Li J."/>
            <person name="Huang Y."/>
            <person name="Du H."/>
            <person name="Liu Y."/>
            <person name="Li M."/>
        </authorList>
    </citation>
    <scope>NUCLEOTIDE SEQUENCE</scope>
    <source>
        <strain evidence="2">FT118</strain>
    </source>
</reference>
<evidence type="ECO:0000313" key="3">
    <source>
        <dbReference type="Proteomes" id="UP001055804"/>
    </source>
</evidence>
<sequence length="180" mass="19141">MSHMSPELPEHAGAVEDLLDLCFGPGRYAKTAYRLREGVEPVEGLSWLWIDNGEVQGTIRYWPVLIGGKWPALMLGPLAVLPRLQGTGIGRALMRHTLDLAREMGHERVMLVGDEPYYARVGFSRAAGKGLDMPGPVDHSRLLALALAEGAMDGVAGMIGKPLSTSKPAGASAKGVSDAA</sequence>
<feature type="domain" description="N-acetyltransferase" evidence="1">
    <location>
        <begin position="2"/>
        <end position="148"/>
    </location>
</feature>
<evidence type="ECO:0000313" key="2">
    <source>
        <dbReference type="EMBL" id="MCP1337512.1"/>
    </source>
</evidence>
<dbReference type="InterPro" id="IPR016181">
    <property type="entry name" value="Acyl_CoA_acyltransferase"/>
</dbReference>
<protein>
    <submittedName>
        <fullName evidence="2">N-acetyltransferase</fullName>
    </submittedName>
</protein>